<accession>A0A857DJB1</accession>
<dbReference type="PANTHER" id="PTHR36449:SF1">
    <property type="entry name" value="ACETYLTRANSFERASE"/>
    <property type="match status" value="1"/>
</dbReference>
<evidence type="ECO:0000313" key="4">
    <source>
        <dbReference type="EMBL" id="QHA01384.1"/>
    </source>
</evidence>
<name>A0A857DJB1_9FIRM</name>
<organism evidence="4 5">
    <name type="scientific">Dehalobacter restrictus</name>
    <dbReference type="NCBI Taxonomy" id="55583"/>
    <lineage>
        <taxon>Bacteria</taxon>
        <taxon>Bacillati</taxon>
        <taxon>Bacillota</taxon>
        <taxon>Clostridia</taxon>
        <taxon>Eubacteriales</taxon>
        <taxon>Desulfitobacteriaceae</taxon>
        <taxon>Dehalobacter</taxon>
    </lineage>
</organism>
<dbReference type="GO" id="GO:0016746">
    <property type="term" value="F:acyltransferase activity"/>
    <property type="evidence" value="ECO:0007669"/>
    <property type="project" value="UniProtKB-KW"/>
</dbReference>
<protein>
    <recommendedName>
        <fullName evidence="6">N-acetyltransferase domain-containing protein</fullName>
    </recommendedName>
</protein>
<dbReference type="AlphaFoldDB" id="A0A857DJB1"/>
<evidence type="ECO:0000256" key="3">
    <source>
        <dbReference type="ARBA" id="ARBA00023315"/>
    </source>
</evidence>
<gene>
    <name evidence="4" type="ORF">GQ588_12415</name>
</gene>
<reference evidence="4 5" key="1">
    <citation type="submission" date="2019-12" db="EMBL/GenBank/DDBJ databases">
        <title>Sequence classification of anaerobic respiratory reductive dehalogenases: First we see many, then we see few.</title>
        <authorList>
            <person name="Molenda O."/>
            <person name="Puentes Jacome L.A."/>
            <person name="Cao X."/>
            <person name="Nesbo C.L."/>
            <person name="Tang S."/>
            <person name="Morson N."/>
            <person name="Patron J."/>
            <person name="Lomheim L."/>
            <person name="Wishart D.S."/>
            <person name="Edwards E.A."/>
        </authorList>
    </citation>
    <scope>NUCLEOTIDE SEQUENCE [LARGE SCALE GENOMIC DNA]</scope>
    <source>
        <strain evidence="4 5">12DCA</strain>
    </source>
</reference>
<evidence type="ECO:0008006" key="6">
    <source>
        <dbReference type="Google" id="ProtNLM"/>
    </source>
</evidence>
<evidence type="ECO:0000313" key="5">
    <source>
        <dbReference type="Proteomes" id="UP000430508"/>
    </source>
</evidence>
<evidence type="ECO:0000256" key="2">
    <source>
        <dbReference type="ARBA" id="ARBA00022679"/>
    </source>
</evidence>
<dbReference type="RefSeq" id="WP_025206091.1">
    <property type="nucleotide sequence ID" value="NZ_CP046996.1"/>
</dbReference>
<keyword evidence="1" id="KW-1277">Toxin-antitoxin system</keyword>
<keyword evidence="3" id="KW-0012">Acyltransferase</keyword>
<dbReference type="Gene3D" id="3.40.630.30">
    <property type="match status" value="1"/>
</dbReference>
<dbReference type="SUPFAM" id="SSF55729">
    <property type="entry name" value="Acyl-CoA N-acyltransferases (Nat)"/>
    <property type="match status" value="1"/>
</dbReference>
<keyword evidence="2" id="KW-0808">Transferase</keyword>
<sequence length="190" mass="21450">MDILNEIKVERLSPYHNIGDFYCEEPSLNNFLQKEALEHQKQRISFTTVYLHNDIIAGYITLATDSIVLELDNAAEIKDLDTRFPQLPALKLCRIARDLRYKGKALGVYMLEDTIAYGHSLNSPDNVMGAGCRFITADIRNPSLIYNFYVPNGFEPHSDGSGGTFHYRYDLGSLPSESHDSIESDVAINE</sequence>
<proteinExistence type="predicted"/>
<evidence type="ECO:0000256" key="1">
    <source>
        <dbReference type="ARBA" id="ARBA00022649"/>
    </source>
</evidence>
<dbReference type="InterPro" id="IPR016181">
    <property type="entry name" value="Acyl_CoA_acyltransferase"/>
</dbReference>
<dbReference type="PANTHER" id="PTHR36449">
    <property type="entry name" value="ACETYLTRANSFERASE-RELATED"/>
    <property type="match status" value="1"/>
</dbReference>
<dbReference type="Proteomes" id="UP000430508">
    <property type="component" value="Chromosome"/>
</dbReference>
<dbReference type="EMBL" id="CP046996">
    <property type="protein sequence ID" value="QHA01384.1"/>
    <property type="molecule type" value="Genomic_DNA"/>
</dbReference>